<evidence type="ECO:0000256" key="3">
    <source>
        <dbReference type="ARBA" id="ARBA00022692"/>
    </source>
</evidence>
<reference evidence="7 8" key="1">
    <citation type="submission" date="2024-11" db="EMBL/GenBank/DDBJ databases">
        <title>Chromosome-level genome assembly of Eucalyptus globulus Labill. provides insights into its genome evolution.</title>
        <authorList>
            <person name="Li X."/>
        </authorList>
    </citation>
    <scope>NUCLEOTIDE SEQUENCE [LARGE SCALE GENOMIC DNA]</scope>
    <source>
        <strain evidence="7">CL2024</strain>
        <tissue evidence="7">Fresh tender leaves</tissue>
    </source>
</reference>
<feature type="transmembrane region" description="Helical" evidence="6">
    <location>
        <begin position="60"/>
        <end position="81"/>
    </location>
</feature>
<dbReference type="Pfam" id="PF01925">
    <property type="entry name" value="TauE"/>
    <property type="match status" value="1"/>
</dbReference>
<evidence type="ECO:0000256" key="1">
    <source>
        <dbReference type="ARBA" id="ARBA00004141"/>
    </source>
</evidence>
<accession>A0ABD3KRP8</accession>
<evidence type="ECO:0000256" key="6">
    <source>
        <dbReference type="SAM" id="Phobius"/>
    </source>
</evidence>
<feature type="transmembrane region" description="Helical" evidence="6">
    <location>
        <begin position="282"/>
        <end position="306"/>
    </location>
</feature>
<keyword evidence="4 6" id="KW-1133">Transmembrane helix</keyword>
<dbReference type="PANTHER" id="PTHR14255:SF3">
    <property type="entry name" value="SULFITE EXPORTER TAUE_SAFE FAMILY PROTEIN 5-RELATED"/>
    <property type="match status" value="1"/>
</dbReference>
<keyword evidence="3 6" id="KW-0812">Transmembrane</keyword>
<dbReference type="EMBL" id="JBJKBG010000004">
    <property type="protein sequence ID" value="KAL3742062.1"/>
    <property type="molecule type" value="Genomic_DNA"/>
</dbReference>
<sequence>MTKFRETHAGFKSFPPPPPKVQAGVLCFIASAISSTGGIGGSGLFMLVLAIIAGLELQTASSFFAFTVTGVSIVNVICSLISKSPKFGGKWLFGVSIGVICHLQSFSLGPPLRPAKKGVSYWTLESKQGREIINSKNGCVGEGGSGGSDEAKLQKSLVCMMNQNVKKKLPWMKNGGLGSGLVFILLGVYSSWKSIWTGEFLMLHSFGRSVAFTAWTLIRKESIPHQASSQKDVDDPGREGPANMLTFLVMALFTGLLDGIFGKGGGMLISPLFLQVGIAPKVTGATCSFMAFFSSIMSALECLLLGMEHMEIVLTFSFACFVTSLLGLFVVQRAVRLYRSASLIAFSVGIVMALNTGLITRFGAVKTWNDCNSGKYWQFKPHC</sequence>
<feature type="transmembrane region" description="Helical" evidence="6">
    <location>
        <begin position="343"/>
        <end position="364"/>
    </location>
</feature>
<dbReference type="PANTHER" id="PTHR14255">
    <property type="entry name" value="CEREBLON"/>
    <property type="match status" value="1"/>
</dbReference>
<dbReference type="InterPro" id="IPR002781">
    <property type="entry name" value="TM_pro_TauE-like"/>
</dbReference>
<comment type="similarity">
    <text evidence="2">Belongs to the 4-toluene sulfonate uptake permease (TSUP) (TC 2.A.102) family.</text>
</comment>
<evidence type="ECO:0000256" key="5">
    <source>
        <dbReference type="ARBA" id="ARBA00023136"/>
    </source>
</evidence>
<keyword evidence="8" id="KW-1185">Reference proteome</keyword>
<feature type="transmembrane region" description="Helical" evidence="6">
    <location>
        <begin position="21"/>
        <end position="54"/>
    </location>
</feature>
<protein>
    <recommendedName>
        <fullName evidence="9">Sulfite exporter TauE/SafE family protein</fullName>
    </recommendedName>
</protein>
<evidence type="ECO:0000256" key="4">
    <source>
        <dbReference type="ARBA" id="ARBA00022989"/>
    </source>
</evidence>
<proteinExistence type="inferred from homology"/>
<keyword evidence="5 6" id="KW-0472">Membrane</keyword>
<evidence type="ECO:0000256" key="2">
    <source>
        <dbReference type="ARBA" id="ARBA00009142"/>
    </source>
</evidence>
<evidence type="ECO:0000313" key="7">
    <source>
        <dbReference type="EMBL" id="KAL3742062.1"/>
    </source>
</evidence>
<evidence type="ECO:0008006" key="9">
    <source>
        <dbReference type="Google" id="ProtNLM"/>
    </source>
</evidence>
<feature type="transmembrane region" description="Helical" evidence="6">
    <location>
        <begin position="242"/>
        <end position="261"/>
    </location>
</feature>
<name>A0ABD3KRP8_EUCGL</name>
<dbReference type="Proteomes" id="UP001634007">
    <property type="component" value="Unassembled WGS sequence"/>
</dbReference>
<feature type="transmembrane region" description="Helical" evidence="6">
    <location>
        <begin position="171"/>
        <end position="192"/>
    </location>
</feature>
<comment type="caution">
    <text evidence="7">The sequence shown here is derived from an EMBL/GenBank/DDBJ whole genome shotgun (WGS) entry which is preliminary data.</text>
</comment>
<comment type="subcellular location">
    <subcellularLocation>
        <location evidence="1">Membrane</location>
        <topology evidence="1">Multi-pass membrane protein</topology>
    </subcellularLocation>
</comment>
<dbReference type="GO" id="GO:0016020">
    <property type="term" value="C:membrane"/>
    <property type="evidence" value="ECO:0007669"/>
    <property type="project" value="UniProtKB-SubCell"/>
</dbReference>
<organism evidence="7 8">
    <name type="scientific">Eucalyptus globulus</name>
    <name type="common">Tasmanian blue gum</name>
    <dbReference type="NCBI Taxonomy" id="34317"/>
    <lineage>
        <taxon>Eukaryota</taxon>
        <taxon>Viridiplantae</taxon>
        <taxon>Streptophyta</taxon>
        <taxon>Embryophyta</taxon>
        <taxon>Tracheophyta</taxon>
        <taxon>Spermatophyta</taxon>
        <taxon>Magnoliopsida</taxon>
        <taxon>eudicotyledons</taxon>
        <taxon>Gunneridae</taxon>
        <taxon>Pentapetalae</taxon>
        <taxon>rosids</taxon>
        <taxon>malvids</taxon>
        <taxon>Myrtales</taxon>
        <taxon>Myrtaceae</taxon>
        <taxon>Myrtoideae</taxon>
        <taxon>Eucalypteae</taxon>
        <taxon>Eucalyptus</taxon>
    </lineage>
</organism>
<gene>
    <name evidence="7" type="ORF">ACJRO7_017528</name>
</gene>
<evidence type="ECO:0000313" key="8">
    <source>
        <dbReference type="Proteomes" id="UP001634007"/>
    </source>
</evidence>
<feature type="transmembrane region" description="Helical" evidence="6">
    <location>
        <begin position="312"/>
        <end position="331"/>
    </location>
</feature>
<dbReference type="AlphaFoldDB" id="A0ABD3KRP8"/>